<dbReference type="Proteomes" id="UP000199482">
    <property type="component" value="Chromosome I"/>
</dbReference>
<dbReference type="AlphaFoldDB" id="A0A1H1LFJ0"/>
<keyword evidence="1" id="KW-1133">Transmembrane helix</keyword>
<dbReference type="EMBL" id="SODL02000002">
    <property type="protein sequence ID" value="MCP2367550.1"/>
    <property type="molecule type" value="Genomic_DNA"/>
</dbReference>
<evidence type="ECO:0000313" key="4">
    <source>
        <dbReference type="Proteomes" id="UP000199482"/>
    </source>
</evidence>
<protein>
    <recommendedName>
        <fullName evidence="6">DUF2975 domain-containing protein</fullName>
    </recommendedName>
</protein>
<dbReference type="Proteomes" id="UP000893823">
    <property type="component" value="Unassembled WGS sequence"/>
</dbReference>
<evidence type="ECO:0008006" key="6">
    <source>
        <dbReference type="Google" id="ProtNLM"/>
    </source>
</evidence>
<dbReference type="RefSeq" id="WP_092668392.1">
    <property type="nucleotide sequence ID" value="NZ_BMDN01000002.1"/>
</dbReference>
<gene>
    <name evidence="2" type="ORF">BCL57_001704</name>
    <name evidence="3" type="ORF">SAMN04489721_0117</name>
</gene>
<reference evidence="2" key="3">
    <citation type="submission" date="2022-06" db="EMBL/GenBank/DDBJ databases">
        <title>Genomic Encyclopedia of Type Strains, Phase III (KMG-III): the genomes of soil and plant-associated and newly described type strains.</title>
        <authorList>
            <person name="Whitman W."/>
        </authorList>
    </citation>
    <scope>NUCLEOTIDE SEQUENCE</scope>
    <source>
        <strain evidence="2">CPCC 202695</strain>
    </source>
</reference>
<sequence>MTVHDAPTRLDRGDAIGMYATVGIAVIAIVATIWGVVRRLTEVAPLRDVPVLVPFVDETAELPIGPDGAPVTVAVDQAVVTVPEPAAATSFALLAEPIVHGGAIIAAVVLLALFCWNLARGRAFSRANVRIVLWSTGVLAAGWFVGTILTTMTVNGALSAVSEYTYEGVTFSTNWAAPFAILALGAIGAAFQIGARLQRDNEGLV</sequence>
<organism evidence="3 4">
    <name type="scientific">Agromyces flavus</name>
    <dbReference type="NCBI Taxonomy" id="589382"/>
    <lineage>
        <taxon>Bacteria</taxon>
        <taxon>Bacillati</taxon>
        <taxon>Actinomycetota</taxon>
        <taxon>Actinomycetes</taxon>
        <taxon>Micrococcales</taxon>
        <taxon>Microbacteriaceae</taxon>
        <taxon>Agromyces</taxon>
    </lineage>
</organism>
<accession>A0A1H1LFJ0</accession>
<name>A0A1H1LFJ0_9MICO</name>
<proteinExistence type="predicted"/>
<dbReference type="EMBL" id="LT629755">
    <property type="protein sequence ID" value="SDR73080.1"/>
    <property type="molecule type" value="Genomic_DNA"/>
</dbReference>
<feature type="transmembrane region" description="Helical" evidence="1">
    <location>
        <begin position="16"/>
        <end position="37"/>
    </location>
</feature>
<evidence type="ECO:0000313" key="2">
    <source>
        <dbReference type="EMBL" id="MCP2367550.1"/>
    </source>
</evidence>
<keyword evidence="5" id="KW-1185">Reference proteome</keyword>
<dbReference type="STRING" id="589382.SAMN04489721_0117"/>
<keyword evidence="1" id="KW-0472">Membrane</keyword>
<feature type="transmembrane region" description="Helical" evidence="1">
    <location>
        <begin position="131"/>
        <end position="155"/>
    </location>
</feature>
<evidence type="ECO:0000313" key="3">
    <source>
        <dbReference type="EMBL" id="SDR73080.1"/>
    </source>
</evidence>
<feature type="transmembrane region" description="Helical" evidence="1">
    <location>
        <begin position="98"/>
        <end position="119"/>
    </location>
</feature>
<reference evidence="3" key="1">
    <citation type="submission" date="2016-10" db="EMBL/GenBank/DDBJ databases">
        <authorList>
            <person name="de Groot N.N."/>
        </authorList>
    </citation>
    <scope>NUCLEOTIDE SEQUENCE [LARGE SCALE GENOMIC DNA]</scope>
    <source>
        <strain evidence="3">CPCC 202695</strain>
    </source>
</reference>
<feature type="transmembrane region" description="Helical" evidence="1">
    <location>
        <begin position="175"/>
        <end position="195"/>
    </location>
</feature>
<evidence type="ECO:0000256" key="1">
    <source>
        <dbReference type="SAM" id="Phobius"/>
    </source>
</evidence>
<reference evidence="4" key="2">
    <citation type="submission" date="2016-10" db="EMBL/GenBank/DDBJ databases">
        <authorList>
            <person name="Varghese N."/>
            <person name="Submissions S."/>
        </authorList>
    </citation>
    <scope>NUCLEOTIDE SEQUENCE [LARGE SCALE GENOMIC DNA]</scope>
    <source>
        <strain evidence="4">CPCC 202695</strain>
    </source>
</reference>
<keyword evidence="1" id="KW-0812">Transmembrane</keyword>
<evidence type="ECO:0000313" key="5">
    <source>
        <dbReference type="Proteomes" id="UP000893823"/>
    </source>
</evidence>
<dbReference type="OrthoDB" id="5148898at2"/>